<feature type="compositionally biased region" description="Low complexity" evidence="2">
    <location>
        <begin position="168"/>
        <end position="209"/>
    </location>
</feature>
<dbReference type="RefSeq" id="WP_140648263.1">
    <property type="nucleotide sequence ID" value="NZ_RCZB01000002.1"/>
</dbReference>
<organism evidence="4 5">
    <name type="scientific">Rhodanobacter glycinis</name>
    <dbReference type="NCBI Taxonomy" id="582702"/>
    <lineage>
        <taxon>Bacteria</taxon>
        <taxon>Pseudomonadati</taxon>
        <taxon>Pseudomonadota</taxon>
        <taxon>Gammaproteobacteria</taxon>
        <taxon>Lysobacterales</taxon>
        <taxon>Rhodanobacteraceae</taxon>
        <taxon>Rhodanobacter</taxon>
    </lineage>
</organism>
<keyword evidence="5" id="KW-1185">Reference proteome</keyword>
<feature type="region of interest" description="Disordered" evidence="2">
    <location>
        <begin position="166"/>
        <end position="243"/>
    </location>
</feature>
<evidence type="ECO:0000313" key="4">
    <source>
        <dbReference type="EMBL" id="TPG11054.1"/>
    </source>
</evidence>
<protein>
    <recommendedName>
        <fullName evidence="6">Tetratricopeptide repeat protein</fullName>
    </recommendedName>
</protein>
<feature type="compositionally biased region" description="Low complexity" evidence="2">
    <location>
        <begin position="217"/>
        <end position="239"/>
    </location>
</feature>
<feature type="repeat" description="TPR" evidence="1">
    <location>
        <begin position="263"/>
        <end position="296"/>
    </location>
</feature>
<evidence type="ECO:0000256" key="3">
    <source>
        <dbReference type="SAM" id="Phobius"/>
    </source>
</evidence>
<dbReference type="InterPro" id="IPR011990">
    <property type="entry name" value="TPR-like_helical_dom_sf"/>
</dbReference>
<dbReference type="SUPFAM" id="SSF48452">
    <property type="entry name" value="TPR-like"/>
    <property type="match status" value="1"/>
</dbReference>
<dbReference type="PROSITE" id="PS50005">
    <property type="entry name" value="TPR"/>
    <property type="match status" value="1"/>
</dbReference>
<name>A0A502FH58_9GAMM</name>
<evidence type="ECO:0000256" key="2">
    <source>
        <dbReference type="SAM" id="MobiDB-lite"/>
    </source>
</evidence>
<keyword evidence="3" id="KW-0812">Transmembrane</keyword>
<keyword evidence="1" id="KW-0802">TPR repeat</keyword>
<sequence length="317" mass="32371">MSILNSIFDGLLGYERLMLICGFILFVFALAAITVMIVQRRDFKMAMGLIVFAIVLMGFPGIQAVKFSQDTVELDRIRAQPNAPTDPEQQQQSAQTLSSLEERSAGNPQLQAQVADGYRAIGELDKGYQLAQSVLQQKPSAQVQATLVPVLTAKLNQVQAGALVVPQPASSPGSSSSTSGAAPTSPAATATGAPAGAGRVAAAPAAAAPAAPPPTDAPTSAGTVATAPASAAASASAPTQSNKQREIAEIAKQLQGTGAPLPAASHAALAKAYVVLGQPQQAQANVDAALRLNPNIKINAAVLRAARMGGTPRPTER</sequence>
<evidence type="ECO:0008006" key="6">
    <source>
        <dbReference type="Google" id="ProtNLM"/>
    </source>
</evidence>
<keyword evidence="3" id="KW-0472">Membrane</keyword>
<gene>
    <name evidence="4" type="ORF">EAH88_00400</name>
</gene>
<feature type="transmembrane region" description="Helical" evidence="3">
    <location>
        <begin position="45"/>
        <end position="62"/>
    </location>
</feature>
<keyword evidence="3" id="KW-1133">Transmembrane helix</keyword>
<dbReference type="EMBL" id="RCZO01000001">
    <property type="protein sequence ID" value="TPG11054.1"/>
    <property type="molecule type" value="Genomic_DNA"/>
</dbReference>
<dbReference type="OrthoDB" id="5951196at2"/>
<proteinExistence type="predicted"/>
<dbReference type="InterPro" id="IPR019734">
    <property type="entry name" value="TPR_rpt"/>
</dbReference>
<feature type="transmembrane region" description="Helical" evidence="3">
    <location>
        <begin position="17"/>
        <end position="38"/>
    </location>
</feature>
<feature type="compositionally biased region" description="Low complexity" evidence="2">
    <location>
        <begin position="88"/>
        <end position="99"/>
    </location>
</feature>
<dbReference type="AlphaFoldDB" id="A0A502FH58"/>
<feature type="region of interest" description="Disordered" evidence="2">
    <location>
        <begin position="81"/>
        <end position="108"/>
    </location>
</feature>
<comment type="caution">
    <text evidence="4">The sequence shown here is derived from an EMBL/GenBank/DDBJ whole genome shotgun (WGS) entry which is preliminary data.</text>
</comment>
<accession>A0A502FH58</accession>
<dbReference type="Proteomes" id="UP000319486">
    <property type="component" value="Unassembled WGS sequence"/>
</dbReference>
<evidence type="ECO:0000313" key="5">
    <source>
        <dbReference type="Proteomes" id="UP000319486"/>
    </source>
</evidence>
<evidence type="ECO:0000256" key="1">
    <source>
        <dbReference type="PROSITE-ProRule" id="PRU00339"/>
    </source>
</evidence>
<reference evidence="4 5" key="1">
    <citation type="journal article" date="2019" name="Environ. Microbiol.">
        <title>Species interactions and distinct microbial communities in high Arctic permafrost affected cryosols are associated with the CH4 and CO2 gas fluxes.</title>
        <authorList>
            <person name="Altshuler I."/>
            <person name="Hamel J."/>
            <person name="Turney S."/>
            <person name="Magnuson E."/>
            <person name="Levesque R."/>
            <person name="Greer C."/>
            <person name="Whyte L.G."/>
        </authorList>
    </citation>
    <scope>NUCLEOTIDE SEQUENCE [LARGE SCALE GENOMIC DNA]</scope>
    <source>
        <strain evidence="4 5">S13Y</strain>
    </source>
</reference>